<keyword evidence="1" id="KW-0479">Metal-binding</keyword>
<dbReference type="GO" id="GO:0009395">
    <property type="term" value="P:phospholipid catabolic process"/>
    <property type="evidence" value="ECO:0007669"/>
    <property type="project" value="UniProtKB-KW"/>
</dbReference>
<dbReference type="PIRSF" id="PIRSF006162">
    <property type="entry name" value="PgpA"/>
    <property type="match status" value="1"/>
</dbReference>
<comment type="cofactor">
    <cofactor evidence="1">
        <name>Mg(2+)</name>
        <dbReference type="ChEBI" id="CHEBI:18420"/>
    </cofactor>
</comment>
<keyword evidence="1" id="KW-0812">Transmembrane</keyword>
<dbReference type="InterPro" id="IPR036681">
    <property type="entry name" value="PgpA-like_sf"/>
</dbReference>
<gene>
    <name evidence="3" type="ORF">EB241_03105</name>
</gene>
<dbReference type="UniPathway" id="UPA00084">
    <property type="reaction ID" value="UER00504"/>
</dbReference>
<evidence type="ECO:0000256" key="1">
    <source>
        <dbReference type="PIRNR" id="PIRNR006162"/>
    </source>
</evidence>
<dbReference type="AlphaFoldDB" id="A0A3N6S1H0"/>
<dbReference type="InterPro" id="IPR007686">
    <property type="entry name" value="YutG/PgpA"/>
</dbReference>
<reference evidence="3 4" key="1">
    <citation type="submission" date="2018-10" db="EMBL/GenBank/DDBJ databases">
        <title>Draft genome sequence for the type isolate of Erwinia psidii, agent causal of bacterial blight in guava (Psidium guajava) and wilt and die-back of Eucalyptus spp.</title>
        <authorList>
            <person name="Hermenegildo P.S."/>
            <person name="Santos S.A."/>
            <person name="Guimaraes L.M.S."/>
            <person name="Vidigal P.M.P."/>
            <person name="Pereira I.C."/>
            <person name="Badel J.L."/>
            <person name="Alfenas-Zerbini P."/>
            <person name="Ferreira M.A.S.V."/>
            <person name="Alfenas A.C."/>
        </authorList>
    </citation>
    <scope>NUCLEOTIDE SEQUENCE [LARGE SCALE GENOMIC DNA]</scope>
    <source>
        <strain evidence="3 4">IBSBF 435</strain>
    </source>
</reference>
<keyword evidence="1" id="KW-1208">Phospholipid metabolism</keyword>
<dbReference type="OrthoDB" id="9804091at2"/>
<dbReference type="InterPro" id="IPR026037">
    <property type="entry name" value="PgpA"/>
</dbReference>
<comment type="pathway">
    <text evidence="1">Phospholipid metabolism; phosphatidylglycerol biosynthesis; phosphatidylglycerol from CDP-diacylglycerol: step 2/2.</text>
</comment>
<dbReference type="GO" id="GO:0006655">
    <property type="term" value="P:phosphatidylglycerol biosynthetic process"/>
    <property type="evidence" value="ECO:0007669"/>
    <property type="project" value="UniProtKB-UniPathway"/>
</dbReference>
<keyword evidence="1" id="KW-0595">Phospholipid degradation</keyword>
<dbReference type="GO" id="GO:0046872">
    <property type="term" value="F:metal ion binding"/>
    <property type="evidence" value="ECO:0007669"/>
    <property type="project" value="UniProtKB-KW"/>
</dbReference>
<keyword evidence="1" id="KW-0472">Membrane</keyword>
<keyword evidence="1" id="KW-0442">Lipid degradation</keyword>
<accession>A0A3N6S1H0</accession>
<comment type="function">
    <text evidence="1">Lipid phosphatase which dephosphorylates phosphatidylglycerophosphate (PGP) to phosphatidylglycerol (PG).</text>
</comment>
<dbReference type="Pfam" id="PF04608">
    <property type="entry name" value="PgpA"/>
    <property type="match status" value="1"/>
</dbReference>
<dbReference type="GO" id="GO:0005886">
    <property type="term" value="C:plasma membrane"/>
    <property type="evidence" value="ECO:0007669"/>
    <property type="project" value="UniProtKB-SubCell"/>
</dbReference>
<dbReference type="PANTHER" id="PTHR36305">
    <property type="entry name" value="PHOSPHATIDYLGLYCEROPHOSPHATASE A"/>
    <property type="match status" value="1"/>
</dbReference>
<name>A0A3N6S1H0_9GAMM</name>
<sequence length="179" mass="20268">MANPWRTRCRDSIILPANNDVAKRRLKMSNPWHLLATGFGSGLSPYLPGTVGSLASIPFWYLMTGLPPDVYSLVVMFGICIGVYLCHRTAKDMGVHDHGCIVWDEFIGMWITLMAIPVNRWQWVLAGFVIFRILDMWKPWPIRWFDRNVHGGMGIMVDDIVAGIISAGILYTAGHYLFI</sequence>
<dbReference type="RefSeq" id="WP_124231748.1">
    <property type="nucleotide sequence ID" value="NZ_RHHM01000002.1"/>
</dbReference>
<comment type="subcellular location">
    <subcellularLocation>
        <location evidence="1">Cell inner membrane</location>
        <topology evidence="1">Multi-pass membrane protein</topology>
    </subcellularLocation>
</comment>
<dbReference type="EC" id="3.1.3.27" evidence="1"/>
<evidence type="ECO:0000313" key="3">
    <source>
        <dbReference type="EMBL" id="RQM39438.1"/>
    </source>
</evidence>
<keyword evidence="1" id="KW-0997">Cell inner membrane</keyword>
<dbReference type="NCBIfam" id="NF008288">
    <property type="entry name" value="PRK11068.1"/>
    <property type="match status" value="1"/>
</dbReference>
<dbReference type="SUPFAM" id="SSF101307">
    <property type="entry name" value="YutG-like"/>
    <property type="match status" value="1"/>
</dbReference>
<keyword evidence="1" id="KW-0443">Lipid metabolism</keyword>
<dbReference type="EMBL" id="RHHM01000002">
    <property type="protein sequence ID" value="RQM39438.1"/>
    <property type="molecule type" value="Genomic_DNA"/>
</dbReference>
<dbReference type="CDD" id="cd06971">
    <property type="entry name" value="PgpA"/>
    <property type="match status" value="1"/>
</dbReference>
<dbReference type="GO" id="GO:0008962">
    <property type="term" value="F:phosphatidylglycerophosphatase activity"/>
    <property type="evidence" value="ECO:0007669"/>
    <property type="project" value="UniProtKB-EC"/>
</dbReference>
<proteinExistence type="predicted"/>
<dbReference type="Proteomes" id="UP000279457">
    <property type="component" value="Unassembled WGS sequence"/>
</dbReference>
<comment type="catalytic activity">
    <reaction evidence="1">
        <text>a 1,2-diacyl-sn-glycero-3-phospho-(1'-sn-glycero-3'-phosphate) + H2O = a 1,2-diacyl-sn-glycero-3-phospho-(1'-sn-glycerol) + phosphate</text>
        <dbReference type="Rhea" id="RHEA:33751"/>
        <dbReference type="ChEBI" id="CHEBI:15377"/>
        <dbReference type="ChEBI" id="CHEBI:43474"/>
        <dbReference type="ChEBI" id="CHEBI:60110"/>
        <dbReference type="ChEBI" id="CHEBI:64716"/>
        <dbReference type="EC" id="3.1.3.27"/>
    </reaction>
</comment>
<evidence type="ECO:0000259" key="2">
    <source>
        <dbReference type="Pfam" id="PF04608"/>
    </source>
</evidence>
<keyword evidence="4" id="KW-1185">Reference proteome</keyword>
<keyword evidence="1" id="KW-1003">Cell membrane</keyword>
<evidence type="ECO:0000313" key="4">
    <source>
        <dbReference type="Proteomes" id="UP000279457"/>
    </source>
</evidence>
<protein>
    <recommendedName>
        <fullName evidence="1">Phosphatidylglycerophosphatase A</fullName>
        <ecNumber evidence="1">3.1.3.27</ecNumber>
    </recommendedName>
    <alternativeName>
        <fullName evidence="1">Phosphatidylglycerolphosphate phosphatase A</fullName>
    </alternativeName>
</protein>
<dbReference type="PANTHER" id="PTHR36305:SF1">
    <property type="entry name" value="PHOSPHATIDYLGLYCEROPHOSPHATASE A"/>
    <property type="match status" value="1"/>
</dbReference>
<feature type="domain" description="YutG/PgpA" evidence="2">
    <location>
        <begin position="35"/>
        <end position="172"/>
    </location>
</feature>
<organism evidence="3 4">
    <name type="scientific">Erwinia psidii</name>
    <dbReference type="NCBI Taxonomy" id="69224"/>
    <lineage>
        <taxon>Bacteria</taxon>
        <taxon>Pseudomonadati</taxon>
        <taxon>Pseudomonadota</taxon>
        <taxon>Gammaproteobacteria</taxon>
        <taxon>Enterobacterales</taxon>
        <taxon>Erwiniaceae</taxon>
        <taxon>Erwinia</taxon>
    </lineage>
</organism>
<comment type="caution">
    <text evidence="3">The sequence shown here is derived from an EMBL/GenBank/DDBJ whole genome shotgun (WGS) entry which is preliminary data.</text>
</comment>
<keyword evidence="1" id="KW-0460">Magnesium</keyword>
<keyword evidence="1" id="KW-0378">Hydrolase</keyword>